<reference evidence="2" key="1">
    <citation type="submission" date="2023-02" db="EMBL/GenBank/DDBJ databases">
        <title>Mating type loci evolution in Malassezia.</title>
        <authorList>
            <person name="Coelho M.A."/>
        </authorList>
    </citation>
    <scope>NUCLEOTIDE SEQUENCE</scope>
    <source>
        <strain evidence="2">CBS 14136</strain>
    </source>
</reference>
<accession>A0AAF0F7X5</accession>
<feature type="transmembrane region" description="Helical" evidence="1">
    <location>
        <begin position="12"/>
        <end position="34"/>
    </location>
</feature>
<keyword evidence="1" id="KW-1133">Transmembrane helix</keyword>
<dbReference type="AlphaFoldDB" id="A0AAF0F7X5"/>
<gene>
    <name evidence="2" type="ORF">MPSI1_002995</name>
</gene>
<organism evidence="2 3">
    <name type="scientific">Malassezia psittaci</name>
    <dbReference type="NCBI Taxonomy" id="1821823"/>
    <lineage>
        <taxon>Eukaryota</taxon>
        <taxon>Fungi</taxon>
        <taxon>Dikarya</taxon>
        <taxon>Basidiomycota</taxon>
        <taxon>Ustilaginomycotina</taxon>
        <taxon>Malasseziomycetes</taxon>
        <taxon>Malasseziales</taxon>
        <taxon>Malasseziaceae</taxon>
        <taxon>Malassezia</taxon>
    </lineage>
</organism>
<protein>
    <submittedName>
        <fullName evidence="2">Uncharacterized protein</fullName>
    </submittedName>
</protein>
<evidence type="ECO:0000313" key="2">
    <source>
        <dbReference type="EMBL" id="WFD44328.1"/>
    </source>
</evidence>
<keyword evidence="1" id="KW-0812">Transmembrane</keyword>
<evidence type="ECO:0000313" key="3">
    <source>
        <dbReference type="Proteomes" id="UP001214628"/>
    </source>
</evidence>
<dbReference type="Proteomes" id="UP001214628">
    <property type="component" value="Chromosome 4"/>
</dbReference>
<dbReference type="EMBL" id="CP118378">
    <property type="protein sequence ID" value="WFD44328.1"/>
    <property type="molecule type" value="Genomic_DNA"/>
</dbReference>
<evidence type="ECO:0000256" key="1">
    <source>
        <dbReference type="SAM" id="Phobius"/>
    </source>
</evidence>
<sequence>MFGWLRNETVRGLLPQFMMLSVVSSVALNTTLLIREREVGTKTFRLQREVLQNLRDQLRIDRARTLARTPEICRQLVKVGLNPADYGLDENESATASADVQPFHRNLSWFDVLFSRRKVYEQRYPAQSLNSDEQWERDLVELLNELEEQDSVVS</sequence>
<name>A0AAF0F7X5_9BASI</name>
<proteinExistence type="predicted"/>
<keyword evidence="1" id="KW-0472">Membrane</keyword>
<keyword evidence="3" id="KW-1185">Reference proteome</keyword>